<keyword evidence="1" id="KW-0813">Transport</keyword>
<keyword evidence="2" id="KW-0547">Nucleotide-binding</keyword>
<dbReference type="GO" id="GO:0005524">
    <property type="term" value="F:ATP binding"/>
    <property type="evidence" value="ECO:0007669"/>
    <property type="project" value="UniProtKB-KW"/>
</dbReference>
<dbReference type="RefSeq" id="WP_192023968.1">
    <property type="nucleotide sequence ID" value="NZ_JACYTN010000002.1"/>
</dbReference>
<dbReference type="PROSITE" id="PS50893">
    <property type="entry name" value="ABC_TRANSPORTER_2"/>
    <property type="match status" value="1"/>
</dbReference>
<evidence type="ECO:0000259" key="4">
    <source>
        <dbReference type="PROSITE" id="PS50893"/>
    </source>
</evidence>
<dbReference type="Proteomes" id="UP000634529">
    <property type="component" value="Unassembled WGS sequence"/>
</dbReference>
<evidence type="ECO:0000256" key="1">
    <source>
        <dbReference type="ARBA" id="ARBA00022448"/>
    </source>
</evidence>
<dbReference type="InterPro" id="IPR003439">
    <property type="entry name" value="ABC_transporter-like_ATP-bd"/>
</dbReference>
<evidence type="ECO:0000256" key="3">
    <source>
        <dbReference type="ARBA" id="ARBA00022840"/>
    </source>
</evidence>
<dbReference type="InterPro" id="IPR051782">
    <property type="entry name" value="ABC_Transporter_VariousFunc"/>
</dbReference>
<reference evidence="5 6" key="1">
    <citation type="submission" date="2020-09" db="EMBL/GenBank/DDBJ databases">
        <title>Paenibacillus sp. CAU 1523 isolated from sand of Haeundae Beach.</title>
        <authorList>
            <person name="Kim W."/>
        </authorList>
    </citation>
    <scope>NUCLEOTIDE SEQUENCE [LARGE SCALE GENOMIC DNA]</scope>
    <source>
        <strain evidence="5 6">CAU 1523</strain>
    </source>
</reference>
<dbReference type="InterPro" id="IPR027417">
    <property type="entry name" value="P-loop_NTPase"/>
</dbReference>
<comment type="caution">
    <text evidence="5">The sequence shown here is derived from an EMBL/GenBank/DDBJ whole genome shotgun (WGS) entry which is preliminary data.</text>
</comment>
<name>A0ABR9ATW1_9BACL</name>
<evidence type="ECO:0000256" key="2">
    <source>
        <dbReference type="ARBA" id="ARBA00022741"/>
    </source>
</evidence>
<dbReference type="Pfam" id="PF00005">
    <property type="entry name" value="ABC_tran"/>
    <property type="match status" value="1"/>
</dbReference>
<dbReference type="EMBL" id="JACYTN010000002">
    <property type="protein sequence ID" value="MBD8497549.1"/>
    <property type="molecule type" value="Genomic_DNA"/>
</dbReference>
<sequence>MITVRGLKKKISKDFHLEIGELHIRQGLCVISGASGSGKSTFLELVASASDPDEGELLWNGIPYKQHLGVLRSQIGYVPSEVIAYEEMTTEQLLRYMAGLKGNLSTQSIESVLTLFRLVDIRRRRMNSLSVGIQRRIILAQAFLGAPSIMVMDEPLKHVDPFEAERLRTLFALYARRNTMIIADDDPNAWITNQHLTMESGKLYDNTTY</sequence>
<protein>
    <submittedName>
        <fullName evidence="5">ATP-binding cassette domain-containing protein</fullName>
    </submittedName>
</protein>
<gene>
    <name evidence="5" type="ORF">IFO66_04450</name>
</gene>
<proteinExistence type="predicted"/>
<evidence type="ECO:0000313" key="5">
    <source>
        <dbReference type="EMBL" id="MBD8497549.1"/>
    </source>
</evidence>
<dbReference type="InterPro" id="IPR003593">
    <property type="entry name" value="AAA+_ATPase"/>
</dbReference>
<organism evidence="5 6">
    <name type="scientific">Paenibacillus arenosi</name>
    <dbReference type="NCBI Taxonomy" id="2774142"/>
    <lineage>
        <taxon>Bacteria</taxon>
        <taxon>Bacillati</taxon>
        <taxon>Bacillota</taxon>
        <taxon>Bacilli</taxon>
        <taxon>Bacillales</taxon>
        <taxon>Paenibacillaceae</taxon>
        <taxon>Paenibacillus</taxon>
    </lineage>
</organism>
<accession>A0ABR9ATW1</accession>
<keyword evidence="6" id="KW-1185">Reference proteome</keyword>
<evidence type="ECO:0000313" key="6">
    <source>
        <dbReference type="Proteomes" id="UP000634529"/>
    </source>
</evidence>
<dbReference type="Gene3D" id="3.40.50.300">
    <property type="entry name" value="P-loop containing nucleotide triphosphate hydrolases"/>
    <property type="match status" value="1"/>
</dbReference>
<feature type="domain" description="ABC transporter" evidence="4">
    <location>
        <begin position="2"/>
        <end position="209"/>
    </location>
</feature>
<dbReference type="PANTHER" id="PTHR42939:SF1">
    <property type="entry name" value="ABC TRANSPORTER ATP-BINDING PROTEIN ALBC-RELATED"/>
    <property type="match status" value="1"/>
</dbReference>
<dbReference type="PANTHER" id="PTHR42939">
    <property type="entry name" value="ABC TRANSPORTER ATP-BINDING PROTEIN ALBC-RELATED"/>
    <property type="match status" value="1"/>
</dbReference>
<dbReference type="SMART" id="SM00382">
    <property type="entry name" value="AAA"/>
    <property type="match status" value="1"/>
</dbReference>
<keyword evidence="3 5" id="KW-0067">ATP-binding</keyword>
<dbReference type="SUPFAM" id="SSF52540">
    <property type="entry name" value="P-loop containing nucleoside triphosphate hydrolases"/>
    <property type="match status" value="1"/>
</dbReference>